<dbReference type="InterPro" id="IPR023299">
    <property type="entry name" value="ATPase_P-typ_cyto_dom_N"/>
</dbReference>
<dbReference type="Pfam" id="PF13246">
    <property type="entry name" value="Cation_ATPase"/>
    <property type="match status" value="1"/>
</dbReference>
<evidence type="ECO:0000256" key="17">
    <source>
        <dbReference type="ARBA" id="ARBA00047295"/>
    </source>
</evidence>
<keyword evidence="7" id="KW-0997">Cell inner membrane</keyword>
<feature type="transmembrane region" description="Helical" evidence="18">
    <location>
        <begin position="351"/>
        <end position="375"/>
    </location>
</feature>
<dbReference type="PRINTS" id="PR01836">
    <property type="entry name" value="MGATPASE"/>
</dbReference>
<dbReference type="SFLD" id="SFLDF00027">
    <property type="entry name" value="p-type_atpase"/>
    <property type="match status" value="1"/>
</dbReference>
<dbReference type="InterPro" id="IPR018303">
    <property type="entry name" value="ATPase_P-typ_P_site"/>
</dbReference>
<keyword evidence="14 18" id="KW-1133">Transmembrane helix</keyword>
<dbReference type="NCBIfam" id="TIGR01524">
    <property type="entry name" value="ATPase-IIIB_Mg"/>
    <property type="match status" value="1"/>
</dbReference>
<dbReference type="InterPro" id="IPR023214">
    <property type="entry name" value="HAD_sf"/>
</dbReference>
<dbReference type="InterPro" id="IPR059000">
    <property type="entry name" value="ATPase_P-type_domA"/>
</dbReference>
<dbReference type="InterPro" id="IPR023298">
    <property type="entry name" value="ATPase_P-typ_TM_dom_sf"/>
</dbReference>
<evidence type="ECO:0000256" key="16">
    <source>
        <dbReference type="ARBA" id="ARBA00029806"/>
    </source>
</evidence>
<dbReference type="InterPro" id="IPR006068">
    <property type="entry name" value="ATPase_P-typ_cation-transptr_C"/>
</dbReference>
<dbReference type="EC" id="7.2.2.14" evidence="4"/>
<dbReference type="SUPFAM" id="SSF56784">
    <property type="entry name" value="HAD-like"/>
    <property type="match status" value="1"/>
</dbReference>
<dbReference type="Gene3D" id="2.70.150.10">
    <property type="entry name" value="Calcium-transporting ATPase, cytoplasmic transduction domain A"/>
    <property type="match status" value="1"/>
</dbReference>
<dbReference type="SFLD" id="SFLDG00002">
    <property type="entry name" value="C1.7:_P-type_atpase_like"/>
    <property type="match status" value="1"/>
</dbReference>
<reference evidence="20" key="1">
    <citation type="submission" date="2022-09" db="EMBL/GenBank/DDBJ databases">
        <title>Intensive care unit water sources are persistently colonized with multi-drug resistant bacteria and are the site of extensive horizontal gene transfer of antibiotic resistance genes.</title>
        <authorList>
            <person name="Diorio-Toth L."/>
        </authorList>
    </citation>
    <scope>NUCLEOTIDE SEQUENCE</scope>
    <source>
        <strain evidence="20">GD03843</strain>
    </source>
</reference>
<feature type="transmembrane region" description="Helical" evidence="18">
    <location>
        <begin position="804"/>
        <end position="827"/>
    </location>
</feature>
<protein>
    <recommendedName>
        <fullName evidence="5">Magnesium-transporting ATPase, P-type 1</fullName>
        <ecNumber evidence="4">7.2.2.14</ecNumber>
    </recommendedName>
    <alternativeName>
        <fullName evidence="16">Mg(2+) transport ATPase, P-type 1</fullName>
    </alternativeName>
</protein>
<gene>
    <name evidence="20" type="primary">mgtA</name>
    <name evidence="20" type="ORF">N5D93_08695</name>
</gene>
<dbReference type="GO" id="GO:0015444">
    <property type="term" value="F:P-type magnesium transporter activity"/>
    <property type="evidence" value="ECO:0007669"/>
    <property type="project" value="UniProtKB-EC"/>
</dbReference>
<comment type="similarity">
    <text evidence="3">Belongs to the cation transport ATPase (P-type) (TC 3.A.3) family. Type IIIB subfamily.</text>
</comment>
<evidence type="ECO:0000256" key="15">
    <source>
        <dbReference type="ARBA" id="ARBA00023136"/>
    </source>
</evidence>
<dbReference type="InterPro" id="IPR044492">
    <property type="entry name" value="P_typ_ATPase_HD_dom"/>
</dbReference>
<keyword evidence="10" id="KW-0547">Nucleotide-binding</keyword>
<evidence type="ECO:0000256" key="2">
    <source>
        <dbReference type="ARBA" id="ARBA00004429"/>
    </source>
</evidence>
<dbReference type="InterPro" id="IPR004014">
    <property type="entry name" value="ATPase_P-typ_cation-transptr_N"/>
</dbReference>
<comment type="caution">
    <text evidence="20">The sequence shown here is derived from an EMBL/GenBank/DDBJ whole genome shotgun (WGS) entry which is preliminary data.</text>
</comment>
<dbReference type="Gene3D" id="1.20.1110.10">
    <property type="entry name" value="Calcium-transporting ATPase, transmembrane domain"/>
    <property type="match status" value="1"/>
</dbReference>
<dbReference type="CDD" id="cd02077">
    <property type="entry name" value="P-type_ATPase_Mg"/>
    <property type="match status" value="1"/>
</dbReference>
<dbReference type="RefSeq" id="WP_279994816.1">
    <property type="nucleotide sequence ID" value="NZ_JAOCDZ010000005.1"/>
</dbReference>
<dbReference type="SUPFAM" id="SSF81653">
    <property type="entry name" value="Calcium ATPase, transduction domain A"/>
    <property type="match status" value="1"/>
</dbReference>
<keyword evidence="8" id="KW-0597">Phosphoprotein</keyword>
<dbReference type="Pfam" id="PF00122">
    <property type="entry name" value="E1-E2_ATPase"/>
    <property type="match status" value="1"/>
</dbReference>
<evidence type="ECO:0000256" key="12">
    <source>
        <dbReference type="ARBA" id="ARBA00022842"/>
    </source>
</evidence>
<dbReference type="InterPro" id="IPR001757">
    <property type="entry name" value="P_typ_ATPase"/>
</dbReference>
<keyword evidence="9 18" id="KW-0812">Transmembrane</keyword>
<evidence type="ECO:0000256" key="18">
    <source>
        <dbReference type="SAM" id="Phobius"/>
    </source>
</evidence>
<evidence type="ECO:0000256" key="5">
    <source>
        <dbReference type="ARBA" id="ARBA00013555"/>
    </source>
</evidence>
<feature type="transmembrane region" description="Helical" evidence="18">
    <location>
        <begin position="743"/>
        <end position="768"/>
    </location>
</feature>
<keyword evidence="6" id="KW-1003">Cell membrane</keyword>
<evidence type="ECO:0000256" key="11">
    <source>
        <dbReference type="ARBA" id="ARBA00022840"/>
    </source>
</evidence>
<keyword evidence="13" id="KW-1278">Translocase</keyword>
<dbReference type="EMBL" id="JAOCDZ010000005">
    <property type="protein sequence ID" value="MDH0735887.1"/>
    <property type="molecule type" value="Genomic_DNA"/>
</dbReference>
<evidence type="ECO:0000256" key="1">
    <source>
        <dbReference type="ARBA" id="ARBA00003954"/>
    </source>
</evidence>
<feature type="transmembrane region" description="Helical" evidence="18">
    <location>
        <begin position="321"/>
        <end position="339"/>
    </location>
</feature>
<dbReference type="AlphaFoldDB" id="A0AA42IVV9"/>
<evidence type="ECO:0000256" key="14">
    <source>
        <dbReference type="ARBA" id="ARBA00022989"/>
    </source>
</evidence>
<comment type="catalytic activity">
    <reaction evidence="17">
        <text>Mg(2+)(out) + ATP + H2O = Mg(2+)(in) + ADP + phosphate + H(+)</text>
        <dbReference type="Rhea" id="RHEA:10260"/>
        <dbReference type="ChEBI" id="CHEBI:15377"/>
        <dbReference type="ChEBI" id="CHEBI:15378"/>
        <dbReference type="ChEBI" id="CHEBI:18420"/>
        <dbReference type="ChEBI" id="CHEBI:30616"/>
        <dbReference type="ChEBI" id="CHEBI:43474"/>
        <dbReference type="ChEBI" id="CHEBI:456216"/>
        <dbReference type="EC" id="7.2.2.14"/>
    </reaction>
</comment>
<accession>A0AA42IVV9</accession>
<dbReference type="Gene3D" id="3.40.50.1000">
    <property type="entry name" value="HAD superfamily/HAD-like"/>
    <property type="match status" value="1"/>
</dbReference>
<dbReference type="InterPro" id="IPR008250">
    <property type="entry name" value="ATPase_P-typ_transduc_dom_A_sf"/>
</dbReference>
<dbReference type="NCBIfam" id="NF011702">
    <property type="entry name" value="PRK15122.1"/>
    <property type="match status" value="1"/>
</dbReference>
<dbReference type="NCBIfam" id="TIGR01494">
    <property type="entry name" value="ATPase_P-type"/>
    <property type="match status" value="2"/>
</dbReference>
<dbReference type="Gene3D" id="3.40.1110.10">
    <property type="entry name" value="Calcium-transporting ATPase, cytoplasmic domain N"/>
    <property type="match status" value="1"/>
</dbReference>
<dbReference type="GO" id="GO:0005886">
    <property type="term" value="C:plasma membrane"/>
    <property type="evidence" value="ECO:0007669"/>
    <property type="project" value="UniProtKB-SubCell"/>
</dbReference>
<evidence type="ECO:0000313" key="20">
    <source>
        <dbReference type="EMBL" id="MDH0735887.1"/>
    </source>
</evidence>
<comment type="function">
    <text evidence="1">Mediates magnesium influx to the cytosol.</text>
</comment>
<keyword evidence="15 18" id="KW-0472">Membrane</keyword>
<evidence type="ECO:0000313" key="21">
    <source>
        <dbReference type="Proteomes" id="UP001161094"/>
    </source>
</evidence>
<evidence type="ECO:0000256" key="13">
    <source>
        <dbReference type="ARBA" id="ARBA00022967"/>
    </source>
</evidence>
<keyword evidence="12" id="KW-0460">Magnesium</keyword>
<proteinExistence type="inferred from homology"/>
<evidence type="ECO:0000256" key="9">
    <source>
        <dbReference type="ARBA" id="ARBA00022692"/>
    </source>
</evidence>
<dbReference type="GO" id="GO:0005524">
    <property type="term" value="F:ATP binding"/>
    <property type="evidence" value="ECO:0007669"/>
    <property type="project" value="UniProtKB-KW"/>
</dbReference>
<sequence length="934" mass="103037">MFTFLKSFFSSTSGRRRASRHFRRTPILEQGSQNGTVSTPSEASRRANRHMLERSRMGLDALFSQLASGRGGLSEVQAQAARERHGANEVDHEKPLSWVSHLWLSYRNPFNLLLTALAGLSWLTDVRMAEPDDKSWTAVGIIGSMVLISTVLRFAQELRSNRAAEALKAMVQNTATVLRVNADAPTTGNARRLFGAPLHDSGSHQMEVPLAELVPGDVVLLSAGDMIPADCRILNAKDLFVAQAALTGESLPVEKHAVQREATENSLELENMAFMGTNVVSGSGSALVIATGANTYFGQLAGRVTQASRAPTQFQQGINRVSWVLIRFMLVMAPIVLLINGFTKGDWLEALLFALAIAVGLTPEMLPMIVTATLAKGALRMSRRKVVVKRLDAIQNLGAMNVLCTDKTGTLTQDRIVLERHTDVYGSSSDDVLAYAYLNSYYQTGLKNLLDVAVLQHAEVKRSLNLAARYRKVDEIPFDFSRRRMSVVVNETENGRDHHELICKGALEEMLLACTRLRVGDTVLPLTDARRADIRRVTAELNRDGLRVIAVGVKEMPPTQLTYGVADESDLVLVGYMAFLDPPKESTAPALAALKASGIEVKVLTGDVELVTQKVCREVGFDVRHVYLGAEIEAMDDAQLAVAVREANVFARLTPAHKERIVRSLRAQGDTVGFMGDGINDAPALRAADVGISVDSAVDISKEAADIILLEKSLMVLEDGVIEGRKTFCNMLKYLKMTASSNFGNVFSVLVASAFLPFLPMLPIHLLLQNLMYDISQTAIPFDNVDEELLKKPQQWDADGLGRFMVFFGPISSLFDIAMFAIMWFIFQANAPEHQTLFQSGWFVEGLLSQTLIVHMIRTRRIPFLQSRAAWPLLAMTGMVVVLGLALPFSPLAEYFQLQALPWAYFPWLVGVLLSYCVLTQLLKGIWVRRYGWQ</sequence>
<dbReference type="GO" id="GO:0016887">
    <property type="term" value="F:ATP hydrolysis activity"/>
    <property type="evidence" value="ECO:0007669"/>
    <property type="project" value="InterPro"/>
</dbReference>
<dbReference type="SMART" id="SM00831">
    <property type="entry name" value="Cation_ATPase_N"/>
    <property type="match status" value="1"/>
</dbReference>
<evidence type="ECO:0000256" key="7">
    <source>
        <dbReference type="ARBA" id="ARBA00022519"/>
    </source>
</evidence>
<organism evidence="20 21">
    <name type="scientific">Achromobacter spanius</name>
    <dbReference type="NCBI Taxonomy" id="217203"/>
    <lineage>
        <taxon>Bacteria</taxon>
        <taxon>Pseudomonadati</taxon>
        <taxon>Pseudomonadota</taxon>
        <taxon>Betaproteobacteria</taxon>
        <taxon>Burkholderiales</taxon>
        <taxon>Alcaligenaceae</taxon>
        <taxon>Achromobacter</taxon>
    </lineage>
</organism>
<evidence type="ECO:0000256" key="10">
    <source>
        <dbReference type="ARBA" id="ARBA00022741"/>
    </source>
</evidence>
<dbReference type="Pfam" id="PF00690">
    <property type="entry name" value="Cation_ATPase_N"/>
    <property type="match status" value="1"/>
</dbReference>
<dbReference type="SFLD" id="SFLDS00003">
    <property type="entry name" value="Haloacid_Dehalogenase"/>
    <property type="match status" value="1"/>
</dbReference>
<keyword evidence="11" id="KW-0067">ATP-binding</keyword>
<dbReference type="Pfam" id="PF00689">
    <property type="entry name" value="Cation_ATPase_C"/>
    <property type="match status" value="1"/>
</dbReference>
<feature type="domain" description="Cation-transporting P-type ATPase N-terminal" evidence="19">
    <location>
        <begin position="53"/>
        <end position="126"/>
    </location>
</feature>
<evidence type="ECO:0000256" key="4">
    <source>
        <dbReference type="ARBA" id="ARBA00012786"/>
    </source>
</evidence>
<feature type="transmembrane region" description="Helical" evidence="18">
    <location>
        <begin position="870"/>
        <end position="893"/>
    </location>
</feature>
<dbReference type="InterPro" id="IPR006415">
    <property type="entry name" value="P-type_ATPase_IIIB"/>
</dbReference>
<evidence type="ECO:0000259" key="19">
    <source>
        <dbReference type="SMART" id="SM00831"/>
    </source>
</evidence>
<evidence type="ECO:0000256" key="8">
    <source>
        <dbReference type="ARBA" id="ARBA00022553"/>
    </source>
</evidence>
<dbReference type="InterPro" id="IPR036412">
    <property type="entry name" value="HAD-like_sf"/>
</dbReference>
<dbReference type="PANTHER" id="PTHR42861">
    <property type="entry name" value="CALCIUM-TRANSPORTING ATPASE"/>
    <property type="match status" value="1"/>
</dbReference>
<evidence type="ECO:0000256" key="3">
    <source>
        <dbReference type="ARBA" id="ARBA00008746"/>
    </source>
</evidence>
<dbReference type="PROSITE" id="PS00154">
    <property type="entry name" value="ATPASE_E1_E2"/>
    <property type="match status" value="1"/>
</dbReference>
<dbReference type="SUPFAM" id="SSF81660">
    <property type="entry name" value="Metal cation-transporting ATPase, ATP-binding domain N"/>
    <property type="match status" value="1"/>
</dbReference>
<name>A0AA42IVV9_9BURK</name>
<evidence type="ECO:0000256" key="6">
    <source>
        <dbReference type="ARBA" id="ARBA00022475"/>
    </source>
</evidence>
<feature type="transmembrane region" description="Helical" evidence="18">
    <location>
        <begin position="905"/>
        <end position="923"/>
    </location>
</feature>
<dbReference type="Proteomes" id="UP001161094">
    <property type="component" value="Unassembled WGS sequence"/>
</dbReference>
<dbReference type="SUPFAM" id="SSF81665">
    <property type="entry name" value="Calcium ATPase, transmembrane domain M"/>
    <property type="match status" value="1"/>
</dbReference>
<comment type="subcellular location">
    <subcellularLocation>
        <location evidence="2">Cell inner membrane</location>
        <topology evidence="2">Multi-pass membrane protein</topology>
    </subcellularLocation>
</comment>